<dbReference type="AlphaFoldDB" id="A0A9Q1AG28"/>
<reference evidence="1" key="2">
    <citation type="journal article" date="2023" name="Int. J. Mol. Sci.">
        <title>De Novo Assembly and Annotation of 11 Diverse Shrub Willow (Salix) Genomes Reveals Novel Gene Organization in Sex-Linked Regions.</title>
        <authorList>
            <person name="Hyden B."/>
            <person name="Feng K."/>
            <person name="Yates T.B."/>
            <person name="Jawdy S."/>
            <person name="Cereghino C."/>
            <person name="Smart L.B."/>
            <person name="Muchero W."/>
        </authorList>
    </citation>
    <scope>NUCLEOTIDE SEQUENCE</scope>
    <source>
        <tissue evidence="1">Shoot tip</tissue>
    </source>
</reference>
<evidence type="ECO:0000313" key="2">
    <source>
        <dbReference type="Proteomes" id="UP001151532"/>
    </source>
</evidence>
<dbReference type="Proteomes" id="UP001151532">
    <property type="component" value="Chromosome 11"/>
</dbReference>
<reference evidence="1" key="1">
    <citation type="submission" date="2022-11" db="EMBL/GenBank/DDBJ databases">
        <authorList>
            <person name="Hyden B.L."/>
            <person name="Feng K."/>
            <person name="Yates T."/>
            <person name="Jawdy S."/>
            <person name="Smart L.B."/>
            <person name="Muchero W."/>
        </authorList>
    </citation>
    <scope>NUCLEOTIDE SEQUENCE</scope>
    <source>
        <tissue evidence="1">Shoot tip</tissue>
    </source>
</reference>
<accession>A0A9Q1AG28</accession>
<organism evidence="1 2">
    <name type="scientific">Salix purpurea</name>
    <name type="common">Purple osier willow</name>
    <dbReference type="NCBI Taxonomy" id="77065"/>
    <lineage>
        <taxon>Eukaryota</taxon>
        <taxon>Viridiplantae</taxon>
        <taxon>Streptophyta</taxon>
        <taxon>Embryophyta</taxon>
        <taxon>Tracheophyta</taxon>
        <taxon>Spermatophyta</taxon>
        <taxon>Magnoliopsida</taxon>
        <taxon>eudicotyledons</taxon>
        <taxon>Gunneridae</taxon>
        <taxon>Pentapetalae</taxon>
        <taxon>rosids</taxon>
        <taxon>fabids</taxon>
        <taxon>Malpighiales</taxon>
        <taxon>Salicaceae</taxon>
        <taxon>Saliceae</taxon>
        <taxon>Salix</taxon>
    </lineage>
</organism>
<dbReference type="EMBL" id="JAPFFK010000003">
    <property type="protein sequence ID" value="KAJ6769857.1"/>
    <property type="molecule type" value="Genomic_DNA"/>
</dbReference>
<sequence>MGVSLPVLRQMDSINISSNHSLTPKIKGKSKVHIFYRRSMDIQHQLFPLKTAY</sequence>
<evidence type="ECO:0000313" key="1">
    <source>
        <dbReference type="EMBL" id="KAJ6769857.1"/>
    </source>
</evidence>
<keyword evidence="2" id="KW-1185">Reference proteome</keyword>
<protein>
    <submittedName>
        <fullName evidence="1">Uncharacterized protein</fullName>
    </submittedName>
</protein>
<proteinExistence type="predicted"/>
<comment type="caution">
    <text evidence="1">The sequence shown here is derived from an EMBL/GenBank/DDBJ whole genome shotgun (WGS) entry which is preliminary data.</text>
</comment>
<name>A0A9Q1AG28_SALPP</name>
<gene>
    <name evidence="1" type="ORF">OIU79_020669</name>
</gene>